<name>A0AAJ0C554_9PEZI</name>
<accession>A0AAJ0C554</accession>
<evidence type="ECO:0000313" key="2">
    <source>
        <dbReference type="Proteomes" id="UP001244011"/>
    </source>
</evidence>
<dbReference type="GeneID" id="85309194"/>
<sequence>MEQSDDRKDRIYHKLWNATLGGCLVLAPMDKRPTRITELGLGSPAFVYDIARRNPRVAVHTIDYFGSRSSAPLPPDMADPPRVLSHNLELGDWGFDGRIRGKQGLIAARFEMDGLDWNWRHIAEQSLAALEPGGWLELQMVGPLTSDDGSAEGTALKDIPRHLSKHVDDARAAPRHADILAAAGFDEVALVRRRWWSSPVAHRADVDDREVGLSRMYLSEVESAQLLEAQCEEIKTYLRWTPEQAALFLSTVKAEITDPNIQAYFPVYVVYGRKPFV</sequence>
<gene>
    <name evidence="1" type="ORF">QBC33DRAFT_513823</name>
</gene>
<keyword evidence="2" id="KW-1185">Reference proteome</keyword>
<evidence type="ECO:0008006" key="3">
    <source>
        <dbReference type="Google" id="ProtNLM"/>
    </source>
</evidence>
<dbReference type="EMBL" id="MU839004">
    <property type="protein sequence ID" value="KAK1768907.1"/>
    <property type="molecule type" value="Genomic_DNA"/>
</dbReference>
<proteinExistence type="predicted"/>
<organism evidence="1 2">
    <name type="scientific">Phialemonium atrogriseum</name>
    <dbReference type="NCBI Taxonomy" id="1093897"/>
    <lineage>
        <taxon>Eukaryota</taxon>
        <taxon>Fungi</taxon>
        <taxon>Dikarya</taxon>
        <taxon>Ascomycota</taxon>
        <taxon>Pezizomycotina</taxon>
        <taxon>Sordariomycetes</taxon>
        <taxon>Sordariomycetidae</taxon>
        <taxon>Cephalothecales</taxon>
        <taxon>Cephalothecaceae</taxon>
        <taxon>Phialemonium</taxon>
    </lineage>
</organism>
<dbReference type="Proteomes" id="UP001244011">
    <property type="component" value="Unassembled WGS sequence"/>
</dbReference>
<comment type="caution">
    <text evidence="1">The sequence shown here is derived from an EMBL/GenBank/DDBJ whole genome shotgun (WGS) entry which is preliminary data.</text>
</comment>
<dbReference type="AlphaFoldDB" id="A0AAJ0C554"/>
<reference evidence="1" key="1">
    <citation type="submission" date="2023-06" db="EMBL/GenBank/DDBJ databases">
        <title>Genome-scale phylogeny and comparative genomics of the fungal order Sordariales.</title>
        <authorList>
            <consortium name="Lawrence Berkeley National Laboratory"/>
            <person name="Hensen N."/>
            <person name="Bonometti L."/>
            <person name="Westerberg I."/>
            <person name="Brannstrom I.O."/>
            <person name="Guillou S."/>
            <person name="Cros-Aarteil S."/>
            <person name="Calhoun S."/>
            <person name="Haridas S."/>
            <person name="Kuo A."/>
            <person name="Mondo S."/>
            <person name="Pangilinan J."/>
            <person name="Riley R."/>
            <person name="Labutti K."/>
            <person name="Andreopoulos B."/>
            <person name="Lipzen A."/>
            <person name="Chen C."/>
            <person name="Yanf M."/>
            <person name="Daum C."/>
            <person name="Ng V."/>
            <person name="Clum A."/>
            <person name="Steindorff A."/>
            <person name="Ohm R."/>
            <person name="Martin F."/>
            <person name="Silar P."/>
            <person name="Natvig D."/>
            <person name="Lalanne C."/>
            <person name="Gautier V."/>
            <person name="Ament-Velasquez S.L."/>
            <person name="Kruys A."/>
            <person name="Hutchinson M.I."/>
            <person name="Powell A.J."/>
            <person name="Barry K."/>
            <person name="Miller A.N."/>
            <person name="Grigoriev I.V."/>
            <person name="Debuchy R."/>
            <person name="Gladieux P."/>
            <person name="Thoren M.H."/>
            <person name="Johannesson H."/>
        </authorList>
    </citation>
    <scope>NUCLEOTIDE SEQUENCE</scope>
    <source>
        <strain evidence="1">8032-3</strain>
    </source>
</reference>
<evidence type="ECO:0000313" key="1">
    <source>
        <dbReference type="EMBL" id="KAK1768907.1"/>
    </source>
</evidence>
<protein>
    <recommendedName>
        <fullName evidence="3">Methyltransferase domain-containing protein</fullName>
    </recommendedName>
</protein>
<dbReference type="RefSeq" id="XP_060285120.1">
    <property type="nucleotide sequence ID" value="XM_060426007.1"/>
</dbReference>